<dbReference type="InterPro" id="IPR011009">
    <property type="entry name" value="Kinase-like_dom_sf"/>
</dbReference>
<dbReference type="AlphaFoldDB" id="A0A6C0EMT2"/>
<dbReference type="Pfam" id="PF08793">
    <property type="entry name" value="2C_adapt"/>
    <property type="match status" value="2"/>
</dbReference>
<accession>A0A6C0EMT2</accession>
<dbReference type="InterPro" id="IPR000719">
    <property type="entry name" value="Prot_kinase_dom"/>
</dbReference>
<feature type="domain" description="Protein kinase" evidence="1">
    <location>
        <begin position="255"/>
        <end position="574"/>
    </location>
</feature>
<proteinExistence type="predicted"/>
<dbReference type="SUPFAM" id="SSF56112">
    <property type="entry name" value="Protein kinase-like (PK-like)"/>
    <property type="match status" value="1"/>
</dbReference>
<dbReference type="PROSITE" id="PS50011">
    <property type="entry name" value="PROTEIN_KINASE_DOM"/>
    <property type="match status" value="1"/>
</dbReference>
<organism evidence="2">
    <name type="scientific">viral metagenome</name>
    <dbReference type="NCBI Taxonomy" id="1070528"/>
    <lineage>
        <taxon>unclassified sequences</taxon>
        <taxon>metagenomes</taxon>
        <taxon>organismal metagenomes</taxon>
    </lineage>
</organism>
<protein>
    <recommendedName>
        <fullName evidence="1">Protein kinase domain-containing protein</fullName>
    </recommendedName>
</protein>
<evidence type="ECO:0000313" key="2">
    <source>
        <dbReference type="EMBL" id="QHT30486.1"/>
    </source>
</evidence>
<dbReference type="GO" id="GO:0005524">
    <property type="term" value="F:ATP binding"/>
    <property type="evidence" value="ECO:0007669"/>
    <property type="project" value="InterPro"/>
</dbReference>
<dbReference type="EMBL" id="MN738902">
    <property type="protein sequence ID" value="QHT30486.1"/>
    <property type="molecule type" value="Genomic_DNA"/>
</dbReference>
<name>A0A6C0EMT2_9ZZZZ</name>
<evidence type="ECO:0000259" key="1">
    <source>
        <dbReference type="PROSITE" id="PS50011"/>
    </source>
</evidence>
<reference evidence="2" key="1">
    <citation type="journal article" date="2020" name="Nature">
        <title>Giant virus diversity and host interactions through global metagenomics.</title>
        <authorList>
            <person name="Schulz F."/>
            <person name="Roux S."/>
            <person name="Paez-Espino D."/>
            <person name="Jungbluth S."/>
            <person name="Walsh D.A."/>
            <person name="Denef V.J."/>
            <person name="McMahon K.D."/>
            <person name="Konstantinidis K.T."/>
            <person name="Eloe-Fadrosh E.A."/>
            <person name="Kyrpides N.C."/>
            <person name="Woyke T."/>
        </authorList>
    </citation>
    <scope>NUCLEOTIDE SEQUENCE</scope>
    <source>
        <strain evidence="2">GVMAG-M-3300009151-35</strain>
    </source>
</reference>
<dbReference type="InterPro" id="IPR014901">
    <property type="entry name" value="2-cysteine_adaptor"/>
</dbReference>
<dbReference type="GO" id="GO:0004672">
    <property type="term" value="F:protein kinase activity"/>
    <property type="evidence" value="ECO:0007669"/>
    <property type="project" value="InterPro"/>
</dbReference>
<sequence length="574" mass="65746">MLKNKKLTQKDLCNKWLANKTINPETSHKIKENGDVYKKLQKLCSLNQKPNKEAKIGQKDLCNKWLANKTINPETSRKIKENGDVYKKLQKLCSVKSSASSASFKTAPLLSSSASFKTAPSLPSSASFKTAPLLSSSASFKTAPSLSSSASFKTAPLLPSSASFKTAPSLSSSASFKTAVSEFSDEKKIRAYKKIHKLFIPYIKRISANIIDRVNYFKIMEKYLLSIKETKNCLRLYNIDSKTNKPIYRVGTKIILDKQIGSASVYGIVFLAHFKSNIKYGTKFDKLNKFAIKITNQTKSNKNEILILLKLTEEVKNLKCPHFPISYGSLRCNNSRVKSNNSDDYSIVKDKHKNKKLFPKLINDNKSLLIQLNELASGDLKNNLLSDKNNDIFNTITQLLLSIMFFQDRMQSYHRDTHAGNFLYHKIKPGGYFHYNIYGKDYYLENKGYLWIIWDFGLAKKFNETDISINYDHKLVIESANFYIYNFNLLSSKEYILIELLLDLIGKYNNIKNINLSTKFNNEILDFLITNVSSFTTIKPSKIINNTPYIIQKKPEKPETYFKKIVNYMILKRH</sequence>